<dbReference type="InterPro" id="IPR041118">
    <property type="entry name" value="Rx_N"/>
</dbReference>
<evidence type="ECO:0000256" key="1">
    <source>
        <dbReference type="ARBA" id="ARBA00022614"/>
    </source>
</evidence>
<dbReference type="FunFam" id="3.40.50.300:FF:001091">
    <property type="entry name" value="Probable disease resistance protein At1g61300"/>
    <property type="match status" value="2"/>
</dbReference>
<protein>
    <submittedName>
        <fullName evidence="10">Uncharacterized protein</fullName>
    </submittedName>
</protein>
<dbReference type="PANTHER" id="PTHR36766:SF40">
    <property type="entry name" value="DISEASE RESISTANCE PROTEIN RGA3"/>
    <property type="match status" value="1"/>
</dbReference>
<dbReference type="GO" id="GO:0051707">
    <property type="term" value="P:response to other organism"/>
    <property type="evidence" value="ECO:0007669"/>
    <property type="project" value="UniProtKB-ARBA"/>
</dbReference>
<evidence type="ECO:0000256" key="5">
    <source>
        <dbReference type="ARBA" id="ARBA00022840"/>
    </source>
</evidence>
<feature type="domain" description="Disease resistance N-terminal" evidence="7">
    <location>
        <begin position="11"/>
        <end position="100"/>
    </location>
</feature>
<dbReference type="GO" id="GO:0043531">
    <property type="term" value="F:ADP binding"/>
    <property type="evidence" value="ECO:0007669"/>
    <property type="project" value="InterPro"/>
</dbReference>
<sequence length="2142" mass="245529">MAAEVVGGALLSAFLQVAFDRLASPQVVDFFRRRKLDEKLLGNLNIMLHSINALADDAELRQFKDPHVKAWLFAVKEAVFDAEDLLGEIDYELTRSQVEAQYEPQTLTYKVSNFFNSTFTSFNKKIELGMKEVLEKLEYLAKQKGALGLKEGSYSGDGSGSKVSSSSLVVESVIYGRVADKDIIINWLTSETDNPNHPSILSIVGMSGLGKTTLAQHVYNDPKIEDAKFDIKVWVCVSDHFHVLTVTRTIFEAITNQKDDSGNLEMVHKKLKENLSKRKFLLVLDDVWNERREEWEAVQTPLRYGAPGSRILVTTRGEKVASSMRSKVHLLKQLQEDECWKVFENHALKDGDIELNDELKEIGRRIVEKCNGLPLALKAIGCLLRTKSSISDWKKILESDIWELPKEHSEIIPALFLSYRYLPSHLKMCFAYCALFPKDYEFVKEELILLWMAQNFLQSPEQIRHPEEVGEEYFNDLLSRSFFQQSSFVGHFVIHDLLNDLAKYVSMDFCFRLKFDKGRCIPKTTRHFSFEFRDVKSFDGIESLGDAKRLRSFLPISQTLRHLKISIDDFLSWIQFDPQWDFKISMHDLFSKMKFLRVLSFSGFRHLEVPDSIVGGLNLHGGLSINELQNISNPLDALEANLKNKLLVKLELKWKSDHIADDPRKEKEILQNLQPSKHLEGLSIWNYNGTEFPSWVFDNSLSNLVFLKLKDCKYCLCLPPLGLLSSLKTLEIAGLDGIVSIGTEFYGSNSSFESLERLEFHNMKEWEEWECKTTSFPCLRRLYVDRFVSDEFIITGNSMETSPLETLHIDGGCDSLIIFRLDFFPKLLSLELRNCQNIRRISQEYAHNHLLNLRIYDCPEFKSFLFPKPMQILFPSLIGLQITKCPQVELFPDGGLPLDIYDMSLSCLKLIASLRENDPNTCLESLSIENLDVECFPDEVLLPRSLTSLQIRRCPNLKKMHFKGLCHLSSLTLERCPSLQCLPAEGLPKSISSLTIWDCPLLKERCRNPDGEDWTKIAHIQKLDVRSLDESHSSTSELVGGALLSAFLQVAFDRLASPQFLDFFRRRKLDEKLLGNLNIMLHSINALADDAELKQFTDPHVKAWLLAVKEAVFDAEDFLGEIDYELTRCQVEAQPEPQTYTYKVSNFINSTFSSFNKKIESGMKEVLERLEYLAKQKGALGLKKDTYSGDGSGSKVPQKLPSSSLVVESVIYGRDADKDIIINWLTSEINNPNQPSILSIVGMGGLGKTTLAQHVYNDPKIDDAKFDIKAWVYVSDHFHVLTVTKTILEAITNQKDDSGNLEMVHKKLKENMSGRKFFLVLDDVWNERREEWEAVRTPLSYGAPGSRILVTTRGEDVASNMKSIVHRLKQLGEDECWNVFKNHSLKDGNLELNDELKEIGRRIVEKCNRLPLALKTIGCLLRTKLSISDWKNILESDIWELPKEHSKIIPALFLSYHYLPSHLKRCFAYCALFPKDYEFSPQQIKHPEEVGEEYFNDLLSRSFFQQSSTKRLFVMHDLLNDLAKYVSVDFCFRLKFDKGRCIPKTSRHFLFEYGDVKSFDGFGCLTNAKRLRSFLPISLCLDFEWPFKISIHDLFSKIKFLRVLSLYGFQNLEEVPDSVGDLKHLHSLDLSYTAIKKLPDSICLLYNLLILKLNYCSELEELPLNLHKLTKLRCLEFEDTRVTKMPMHFGELKNLQVLSTFFVDRNSELSTMQLGGLGGFNLHGRLSINDVQNIFNPLDALKANVKDKHLVELELIWKSDHIPDDPRKEKKILENLQPHKHLERLSIRNYNGTEFPSWVFDNSLSNLVFLTLEDCKHCLCLPPLGLLSSLKTLIIRGLDGIVSIGAEFYGSNSSFASLYTLEFSNMKEWEEWECKTTSFPRLRELRVDECPKLKGTHLRKVVVSDELTINRNRIDTSLLETLHIDGGCNSLPIFRLDFFPKLRFLSLEKCQNLRRISQESAHNHLKQLYIDHCPQFKSFLFPKPMQIMFPSLTLLHITKCPEVVLFPDGGLPLNIKRMYLSCLKLIASLRDNLDPNTCLESLCIGNLDVECFPDEVLLPSSLTILQIGSCRNLKKMHYKGLSQLSSLTLFNCPNLECLPAEGLPKSISSLTIWNCPLLEERCQSSDGEDWGKIAHIQKLYVW</sequence>
<feature type="domain" description="NB-ARC" evidence="6">
    <location>
        <begin position="1216"/>
        <end position="1384"/>
    </location>
</feature>
<dbReference type="SUPFAM" id="SSF52058">
    <property type="entry name" value="L domain-like"/>
    <property type="match status" value="3"/>
</dbReference>
<feature type="domain" description="Disease resistance protein winged helix" evidence="8">
    <location>
        <begin position="1481"/>
        <end position="1523"/>
    </location>
</feature>
<dbReference type="InterPro" id="IPR056789">
    <property type="entry name" value="LRR_R13L1-DRL21"/>
</dbReference>
<keyword evidence="1" id="KW-0433">Leucine-rich repeat</keyword>
<dbReference type="InterPro" id="IPR036388">
    <property type="entry name" value="WH-like_DNA-bd_sf"/>
</dbReference>
<feature type="domain" description="Disease resistance protein winged helix" evidence="8">
    <location>
        <begin position="435"/>
        <end position="502"/>
    </location>
</feature>
<keyword evidence="2" id="KW-0677">Repeat</keyword>
<dbReference type="eggNOG" id="KOG4658">
    <property type="taxonomic scope" value="Eukaryota"/>
</dbReference>
<evidence type="ECO:0000259" key="6">
    <source>
        <dbReference type="Pfam" id="PF00931"/>
    </source>
</evidence>
<dbReference type="EMBL" id="CM002291">
    <property type="protein sequence ID" value="ESW23068.1"/>
    <property type="molecule type" value="Genomic_DNA"/>
</dbReference>
<gene>
    <name evidence="10" type="ORF">PHAVU_004G015800g</name>
</gene>
<dbReference type="Gene3D" id="1.20.5.4130">
    <property type="match status" value="2"/>
</dbReference>
<organism evidence="10 11">
    <name type="scientific">Phaseolus vulgaris</name>
    <name type="common">Kidney bean</name>
    <name type="synonym">French bean</name>
    <dbReference type="NCBI Taxonomy" id="3885"/>
    <lineage>
        <taxon>Eukaryota</taxon>
        <taxon>Viridiplantae</taxon>
        <taxon>Streptophyta</taxon>
        <taxon>Embryophyta</taxon>
        <taxon>Tracheophyta</taxon>
        <taxon>Spermatophyta</taxon>
        <taxon>Magnoliopsida</taxon>
        <taxon>eudicotyledons</taxon>
        <taxon>Gunneridae</taxon>
        <taxon>Pentapetalae</taxon>
        <taxon>rosids</taxon>
        <taxon>fabids</taxon>
        <taxon>Fabales</taxon>
        <taxon>Fabaceae</taxon>
        <taxon>Papilionoideae</taxon>
        <taxon>50 kb inversion clade</taxon>
        <taxon>NPAAA clade</taxon>
        <taxon>indigoferoid/millettioid clade</taxon>
        <taxon>Phaseoleae</taxon>
        <taxon>Phaseolus</taxon>
    </lineage>
</organism>
<dbReference type="Gramene" id="ESW23068">
    <property type="protein sequence ID" value="ESW23068"/>
    <property type="gene ID" value="PHAVU_004G015800g"/>
</dbReference>
<dbReference type="Pfam" id="PF00931">
    <property type="entry name" value="NB-ARC"/>
    <property type="match status" value="2"/>
</dbReference>
<dbReference type="PANTHER" id="PTHR36766">
    <property type="entry name" value="PLANT BROAD-SPECTRUM MILDEW RESISTANCE PROTEIN RPW8"/>
    <property type="match status" value="1"/>
</dbReference>
<dbReference type="Gene3D" id="3.40.50.300">
    <property type="entry name" value="P-loop containing nucleotide triphosphate hydrolases"/>
    <property type="match status" value="2"/>
</dbReference>
<keyword evidence="5" id="KW-0067">ATP-binding</keyword>
<evidence type="ECO:0000256" key="2">
    <source>
        <dbReference type="ARBA" id="ARBA00022737"/>
    </source>
</evidence>
<keyword evidence="3" id="KW-0547">Nucleotide-binding</keyword>
<keyword evidence="11" id="KW-1185">Reference proteome</keyword>
<dbReference type="InterPro" id="IPR042197">
    <property type="entry name" value="Apaf_helical"/>
</dbReference>
<dbReference type="PROSITE" id="PS51450">
    <property type="entry name" value="LRR"/>
    <property type="match status" value="1"/>
</dbReference>
<dbReference type="Gene3D" id="1.10.8.430">
    <property type="entry name" value="Helical domain of apoptotic protease-activating factors"/>
    <property type="match status" value="2"/>
</dbReference>
<dbReference type="SUPFAM" id="SSF52540">
    <property type="entry name" value="P-loop containing nucleoside triphosphate hydrolases"/>
    <property type="match status" value="2"/>
</dbReference>
<dbReference type="Gene3D" id="3.80.10.10">
    <property type="entry name" value="Ribonuclease Inhibitor"/>
    <property type="match status" value="5"/>
</dbReference>
<evidence type="ECO:0000256" key="3">
    <source>
        <dbReference type="ARBA" id="ARBA00022741"/>
    </source>
</evidence>
<dbReference type="InterPro" id="IPR002182">
    <property type="entry name" value="NB-ARC"/>
</dbReference>
<accession>V7C125</accession>
<dbReference type="InterPro" id="IPR027417">
    <property type="entry name" value="P-loop_NTPase"/>
</dbReference>
<dbReference type="InterPro" id="IPR058922">
    <property type="entry name" value="WHD_DRP"/>
</dbReference>
<dbReference type="GO" id="GO:0006952">
    <property type="term" value="P:defense response"/>
    <property type="evidence" value="ECO:0007669"/>
    <property type="project" value="UniProtKB-KW"/>
</dbReference>
<feature type="domain" description="NB-ARC" evidence="6">
    <location>
        <begin position="181"/>
        <end position="349"/>
    </location>
</feature>
<dbReference type="GO" id="GO:0005524">
    <property type="term" value="F:ATP binding"/>
    <property type="evidence" value="ECO:0007669"/>
    <property type="project" value="UniProtKB-KW"/>
</dbReference>
<keyword evidence="4" id="KW-0611">Plant defense</keyword>
<evidence type="ECO:0000259" key="7">
    <source>
        <dbReference type="Pfam" id="PF18052"/>
    </source>
</evidence>
<dbReference type="Pfam" id="PF23559">
    <property type="entry name" value="WHD_DRP"/>
    <property type="match status" value="2"/>
</dbReference>
<evidence type="ECO:0000259" key="9">
    <source>
        <dbReference type="Pfam" id="PF25019"/>
    </source>
</evidence>
<dbReference type="OrthoDB" id="25838at2759"/>
<evidence type="ECO:0000313" key="10">
    <source>
        <dbReference type="EMBL" id="ESW23068.1"/>
    </source>
</evidence>
<reference evidence="11" key="1">
    <citation type="journal article" date="2014" name="Nat. Genet.">
        <title>A reference genome for common bean and genome-wide analysis of dual domestications.</title>
        <authorList>
            <person name="Schmutz J."/>
            <person name="McClean P.E."/>
            <person name="Mamidi S."/>
            <person name="Wu G.A."/>
            <person name="Cannon S.B."/>
            <person name="Grimwood J."/>
            <person name="Jenkins J."/>
            <person name="Shu S."/>
            <person name="Song Q."/>
            <person name="Chavarro C."/>
            <person name="Torres-Torres M."/>
            <person name="Geffroy V."/>
            <person name="Moghaddam S.M."/>
            <person name="Gao D."/>
            <person name="Abernathy B."/>
            <person name="Barry K."/>
            <person name="Blair M."/>
            <person name="Brick M.A."/>
            <person name="Chovatia M."/>
            <person name="Gepts P."/>
            <person name="Goodstein D.M."/>
            <person name="Gonzales M."/>
            <person name="Hellsten U."/>
            <person name="Hyten D.L."/>
            <person name="Jia G."/>
            <person name="Kelly J.D."/>
            <person name="Kudrna D."/>
            <person name="Lee R."/>
            <person name="Richard M.M."/>
            <person name="Miklas P.N."/>
            <person name="Osorno J.M."/>
            <person name="Rodrigues J."/>
            <person name="Thareau V."/>
            <person name="Urrea C.A."/>
            <person name="Wang M."/>
            <person name="Yu Y."/>
            <person name="Zhang M."/>
            <person name="Wing R.A."/>
            <person name="Cregan P.B."/>
            <person name="Rokhsar D.S."/>
            <person name="Jackson S.A."/>
        </authorList>
    </citation>
    <scope>NUCLEOTIDE SEQUENCE [LARGE SCALE GENOMIC DNA]</scope>
    <source>
        <strain evidence="11">cv. G19833</strain>
    </source>
</reference>
<evidence type="ECO:0000313" key="11">
    <source>
        <dbReference type="Proteomes" id="UP000000226"/>
    </source>
</evidence>
<dbReference type="FunFam" id="1.10.10.10:FF:000322">
    <property type="entry name" value="Probable disease resistance protein At1g63360"/>
    <property type="match status" value="1"/>
</dbReference>
<proteinExistence type="predicted"/>
<feature type="domain" description="R13L1/DRL21-like LRR repeat region" evidence="9">
    <location>
        <begin position="1720"/>
        <end position="1837"/>
    </location>
</feature>
<feature type="domain" description="R13L1/DRL21-like LRR repeat region" evidence="9">
    <location>
        <begin position="618"/>
        <end position="734"/>
    </location>
</feature>
<name>V7C125_PHAVU</name>
<dbReference type="PRINTS" id="PR00364">
    <property type="entry name" value="DISEASERSIST"/>
</dbReference>
<dbReference type="Pfam" id="PF18052">
    <property type="entry name" value="Rx_N"/>
    <property type="match status" value="2"/>
</dbReference>
<evidence type="ECO:0000256" key="4">
    <source>
        <dbReference type="ARBA" id="ARBA00022821"/>
    </source>
</evidence>
<dbReference type="InterPro" id="IPR001611">
    <property type="entry name" value="Leu-rich_rpt"/>
</dbReference>
<dbReference type="Gene3D" id="1.10.10.10">
    <property type="entry name" value="Winged helix-like DNA-binding domain superfamily/Winged helix DNA-binding domain"/>
    <property type="match status" value="2"/>
</dbReference>
<dbReference type="InterPro" id="IPR032675">
    <property type="entry name" value="LRR_dom_sf"/>
</dbReference>
<dbReference type="Pfam" id="PF25019">
    <property type="entry name" value="LRR_R13L1-DRL21"/>
    <property type="match status" value="2"/>
</dbReference>
<feature type="domain" description="Disease resistance N-terminal" evidence="7">
    <location>
        <begin position="1044"/>
        <end position="1134"/>
    </location>
</feature>
<dbReference type="Proteomes" id="UP000000226">
    <property type="component" value="Chromosome 4"/>
</dbReference>
<dbReference type="OMA" id="CAMDEWE"/>
<evidence type="ECO:0000259" key="8">
    <source>
        <dbReference type="Pfam" id="PF23559"/>
    </source>
</evidence>